<evidence type="ECO:0000313" key="3">
    <source>
        <dbReference type="EMBL" id="EGG00637.1"/>
    </source>
</evidence>
<dbReference type="VEuPathDB" id="FungiDB:MELLADRAFT_67694"/>
<feature type="compositionally biased region" description="Polar residues" evidence="1">
    <location>
        <begin position="115"/>
        <end position="126"/>
    </location>
</feature>
<dbReference type="OrthoDB" id="10364006at2759"/>
<evidence type="ECO:0000256" key="2">
    <source>
        <dbReference type="SAM" id="SignalP"/>
    </source>
</evidence>
<dbReference type="RefSeq" id="XP_007416091.1">
    <property type="nucleotide sequence ID" value="XM_007416029.1"/>
</dbReference>
<reference evidence="4" key="1">
    <citation type="journal article" date="2011" name="Proc. Natl. Acad. Sci. U.S.A.">
        <title>Obligate biotrophy features unraveled by the genomic analysis of rust fungi.</title>
        <authorList>
            <person name="Duplessis S."/>
            <person name="Cuomo C.A."/>
            <person name="Lin Y.-C."/>
            <person name="Aerts A."/>
            <person name="Tisserant E."/>
            <person name="Veneault-Fourrey C."/>
            <person name="Joly D.L."/>
            <person name="Hacquard S."/>
            <person name="Amselem J."/>
            <person name="Cantarel B.L."/>
            <person name="Chiu R."/>
            <person name="Coutinho P.M."/>
            <person name="Feau N."/>
            <person name="Field M."/>
            <person name="Frey P."/>
            <person name="Gelhaye E."/>
            <person name="Goldberg J."/>
            <person name="Grabherr M.G."/>
            <person name="Kodira C.D."/>
            <person name="Kohler A."/>
            <person name="Kuees U."/>
            <person name="Lindquist E.A."/>
            <person name="Lucas S.M."/>
            <person name="Mago R."/>
            <person name="Mauceli E."/>
            <person name="Morin E."/>
            <person name="Murat C."/>
            <person name="Pangilinan J.L."/>
            <person name="Park R."/>
            <person name="Pearson M."/>
            <person name="Quesneville H."/>
            <person name="Rouhier N."/>
            <person name="Sakthikumar S."/>
            <person name="Salamov A.A."/>
            <person name="Schmutz J."/>
            <person name="Selles B."/>
            <person name="Shapiro H."/>
            <person name="Tanguay P."/>
            <person name="Tuskan G.A."/>
            <person name="Henrissat B."/>
            <person name="Van de Peer Y."/>
            <person name="Rouze P."/>
            <person name="Ellis J.G."/>
            <person name="Dodds P.N."/>
            <person name="Schein J.E."/>
            <person name="Zhong S."/>
            <person name="Hamelin R.C."/>
            <person name="Grigoriev I.V."/>
            <person name="Szabo L.J."/>
            <person name="Martin F."/>
        </authorList>
    </citation>
    <scope>NUCLEOTIDE SEQUENCE [LARGE SCALE GENOMIC DNA]</scope>
    <source>
        <strain evidence="4">98AG31 / pathotype 3-4-7</strain>
    </source>
</reference>
<evidence type="ECO:0000256" key="1">
    <source>
        <dbReference type="SAM" id="MobiDB-lite"/>
    </source>
</evidence>
<feature type="chain" id="PRO_5003321980" description="Secreted protein" evidence="2">
    <location>
        <begin position="22"/>
        <end position="486"/>
    </location>
</feature>
<feature type="compositionally biased region" description="Basic and acidic residues" evidence="1">
    <location>
        <begin position="86"/>
        <end position="114"/>
    </location>
</feature>
<gene>
    <name evidence="3" type="ORF">MELLADRAFT_67694</name>
</gene>
<organism evidence="4">
    <name type="scientific">Melampsora larici-populina (strain 98AG31 / pathotype 3-4-7)</name>
    <name type="common">Poplar leaf rust fungus</name>
    <dbReference type="NCBI Taxonomy" id="747676"/>
    <lineage>
        <taxon>Eukaryota</taxon>
        <taxon>Fungi</taxon>
        <taxon>Dikarya</taxon>
        <taxon>Basidiomycota</taxon>
        <taxon>Pucciniomycotina</taxon>
        <taxon>Pucciniomycetes</taxon>
        <taxon>Pucciniales</taxon>
        <taxon>Melampsoraceae</taxon>
        <taxon>Melampsora</taxon>
    </lineage>
</organism>
<proteinExistence type="predicted"/>
<feature type="region of interest" description="Disordered" evidence="1">
    <location>
        <begin position="82"/>
        <end position="126"/>
    </location>
</feature>
<accession>F4S430</accession>
<feature type="signal peptide" evidence="2">
    <location>
        <begin position="1"/>
        <end position="21"/>
    </location>
</feature>
<keyword evidence="4" id="KW-1185">Reference proteome</keyword>
<dbReference type="GeneID" id="18930879"/>
<dbReference type="KEGG" id="mlr:MELLADRAFT_67694"/>
<keyword evidence="2" id="KW-0732">Signal</keyword>
<evidence type="ECO:0008006" key="5">
    <source>
        <dbReference type="Google" id="ProtNLM"/>
    </source>
</evidence>
<dbReference type="InParanoid" id="F4S430"/>
<dbReference type="EMBL" id="GL883145">
    <property type="protein sequence ID" value="EGG00637.1"/>
    <property type="molecule type" value="Genomic_DNA"/>
</dbReference>
<sequence length="486" mass="55205">MRLQLAFIALAFRYSFTSVLSFPTDSNESSPQTHLSRSINRRTVGPVDQIAHIREETRLETPKSIFSAEGVVSYKGSFKSPPRVTTYKDGEKINAETEERQIRDDTSDQQKSDSEVSSSDNPIDSKTGLQIYSKEWSSKDLLPDVMIRFGEALGIDNKEVKPLTGQSFDVLKALPSDLGWDEKQAKLETAQVLEWYRTNKVASLAPDQQQVLDFNLAIAILDHRPWWTEDNMNAWQTTNMPWETITRVGSILERKVKNPMRSEELNNVRKEILTILDNFATHNNIEEDIEYPMKRSRGAIAEALQEVTGANQASNSKTDYPDFEEKLGLIAPQPNEIAEIEVFLKTQEGEEHYLDKSIRVAVHMQLLLNGIPYDLAEKYAKAYKTVSAYVFTFPQDAADIKALKDILPLEDGGNIAHSTTYTALKRFFQAIYGNLDVNYVSTRASVLLREQTKWTRRVKTGLLQAQRPQGFISKYEVSLQQILLNV</sequence>
<protein>
    <recommendedName>
        <fullName evidence="5">Secreted protein</fullName>
    </recommendedName>
</protein>
<dbReference type="HOGENOM" id="CLU_560286_0_0_1"/>
<evidence type="ECO:0000313" key="4">
    <source>
        <dbReference type="Proteomes" id="UP000001072"/>
    </source>
</evidence>
<name>F4S430_MELLP</name>
<dbReference type="AlphaFoldDB" id="F4S430"/>
<dbReference type="Proteomes" id="UP000001072">
    <property type="component" value="Unassembled WGS sequence"/>
</dbReference>